<gene>
    <name evidence="1" type="ORF">ACFQ5G_03715</name>
</gene>
<protein>
    <submittedName>
        <fullName evidence="1">Uncharacterized protein</fullName>
    </submittedName>
</protein>
<dbReference type="RefSeq" id="WP_378078240.1">
    <property type="nucleotide sequence ID" value="NZ_JBHTMK010000005.1"/>
</dbReference>
<evidence type="ECO:0000313" key="1">
    <source>
        <dbReference type="EMBL" id="MFD1364450.1"/>
    </source>
</evidence>
<accession>A0ABW4A173</accession>
<keyword evidence="2" id="KW-1185">Reference proteome</keyword>
<dbReference type="Proteomes" id="UP001597183">
    <property type="component" value="Unassembled WGS sequence"/>
</dbReference>
<proteinExistence type="predicted"/>
<evidence type="ECO:0000313" key="2">
    <source>
        <dbReference type="Proteomes" id="UP001597183"/>
    </source>
</evidence>
<comment type="caution">
    <text evidence="1">The sequence shown here is derived from an EMBL/GenBank/DDBJ whole genome shotgun (WGS) entry which is preliminary data.</text>
</comment>
<sequence length="180" mass="19827">MAIRFKLGGYETVHGDPLGRGYIGYFPRMTEDEAWEAGRGVWKVSKDKISRQRFALIAGEGIVRAVAEVTGYTEHRTDTGTRVALEGASLPAGHPLREAYLGRPDPVANGSQNPVSYCDLPEEQSYLVRPCACGCDQTSDRDFLPGHDVRAIQQRVRDHFDGSPLKLIRFLDQHAATVAG</sequence>
<dbReference type="EMBL" id="JBHTMK010000005">
    <property type="protein sequence ID" value="MFD1364450.1"/>
    <property type="molecule type" value="Genomic_DNA"/>
</dbReference>
<name>A0ABW4A173_9ACTN</name>
<organism evidence="1 2">
    <name type="scientific">Actinoplanes sichuanensis</name>
    <dbReference type="NCBI Taxonomy" id="512349"/>
    <lineage>
        <taxon>Bacteria</taxon>
        <taxon>Bacillati</taxon>
        <taxon>Actinomycetota</taxon>
        <taxon>Actinomycetes</taxon>
        <taxon>Micromonosporales</taxon>
        <taxon>Micromonosporaceae</taxon>
        <taxon>Actinoplanes</taxon>
    </lineage>
</organism>
<reference evidence="2" key="1">
    <citation type="journal article" date="2019" name="Int. J. Syst. Evol. Microbiol.">
        <title>The Global Catalogue of Microorganisms (GCM) 10K type strain sequencing project: providing services to taxonomists for standard genome sequencing and annotation.</title>
        <authorList>
            <consortium name="The Broad Institute Genomics Platform"/>
            <consortium name="The Broad Institute Genome Sequencing Center for Infectious Disease"/>
            <person name="Wu L."/>
            <person name="Ma J."/>
        </authorList>
    </citation>
    <scope>NUCLEOTIDE SEQUENCE [LARGE SCALE GENOMIC DNA]</scope>
    <source>
        <strain evidence="2">CCM 7526</strain>
    </source>
</reference>